<reference evidence="1" key="1">
    <citation type="submission" date="2014-07" db="EMBL/GenBank/DDBJ databases">
        <title>Identification of a novel salt tolerance gene in wild soybean by whole-genome sequencing.</title>
        <authorList>
            <person name="Lam H.-M."/>
            <person name="Qi X."/>
            <person name="Li M.-W."/>
            <person name="Liu X."/>
            <person name="Xie M."/>
            <person name="Ni M."/>
            <person name="Xu X."/>
        </authorList>
    </citation>
    <scope>NUCLEOTIDE SEQUENCE [LARGE SCALE GENOMIC DNA]</scope>
    <source>
        <tissue evidence="1">Root</tissue>
    </source>
</reference>
<organism evidence="1">
    <name type="scientific">Glycine soja</name>
    <name type="common">Wild soybean</name>
    <dbReference type="NCBI Taxonomy" id="3848"/>
    <lineage>
        <taxon>Eukaryota</taxon>
        <taxon>Viridiplantae</taxon>
        <taxon>Streptophyta</taxon>
        <taxon>Embryophyta</taxon>
        <taxon>Tracheophyta</taxon>
        <taxon>Spermatophyta</taxon>
        <taxon>Magnoliopsida</taxon>
        <taxon>eudicotyledons</taxon>
        <taxon>Gunneridae</taxon>
        <taxon>Pentapetalae</taxon>
        <taxon>rosids</taxon>
        <taxon>fabids</taxon>
        <taxon>Fabales</taxon>
        <taxon>Fabaceae</taxon>
        <taxon>Papilionoideae</taxon>
        <taxon>50 kb inversion clade</taxon>
        <taxon>NPAAA clade</taxon>
        <taxon>indigoferoid/millettioid clade</taxon>
        <taxon>Phaseoleae</taxon>
        <taxon>Glycine</taxon>
        <taxon>Glycine subgen. Soja</taxon>
    </lineage>
</organism>
<gene>
    <name evidence="1" type="ORF">glysoja_026723</name>
</gene>
<dbReference type="EMBL" id="KN664071">
    <property type="protein sequence ID" value="KHN10988.1"/>
    <property type="molecule type" value="Genomic_DNA"/>
</dbReference>
<evidence type="ECO:0000313" key="1">
    <source>
        <dbReference type="EMBL" id="KHN10988.1"/>
    </source>
</evidence>
<dbReference type="Proteomes" id="UP000053555">
    <property type="component" value="Unassembled WGS sequence"/>
</dbReference>
<name>A0A0B2PT89_GLYSO</name>
<dbReference type="AlphaFoldDB" id="A0A0B2PT89"/>
<sequence length="95" mass="10121">MTCDATTINLHGLQRPWGLHEPRGAVANVVEGITFSASSSDSSGLSTMMPLWTPIVPSRSFSPLTSPSSTAPTQKDCNGNYDMGFRFGLLLFLGS</sequence>
<protein>
    <submittedName>
        <fullName evidence="1">Uncharacterized protein</fullName>
    </submittedName>
</protein>
<proteinExistence type="predicted"/>
<accession>A0A0B2PT89</accession>